<dbReference type="EMBL" id="JAJMLW010000003">
    <property type="protein sequence ID" value="MCI2242579.1"/>
    <property type="molecule type" value="Genomic_DNA"/>
</dbReference>
<dbReference type="Gene3D" id="1.10.10.10">
    <property type="entry name" value="Winged helix-like DNA-binding domain superfamily/Winged helix DNA-binding domain"/>
    <property type="match status" value="1"/>
</dbReference>
<dbReference type="Pfam" id="PF03704">
    <property type="entry name" value="BTAD"/>
    <property type="match status" value="1"/>
</dbReference>
<gene>
    <name evidence="4" type="ORF">LPT13_09475</name>
</gene>
<dbReference type="SMART" id="SM01043">
    <property type="entry name" value="BTAD"/>
    <property type="match status" value="1"/>
</dbReference>
<protein>
    <submittedName>
        <fullName evidence="4">SARP family transcriptional regulator</fullName>
    </submittedName>
</protein>
<keyword evidence="1" id="KW-0175">Coiled coil</keyword>
<dbReference type="RefSeq" id="WP_242165976.1">
    <property type="nucleotide sequence ID" value="NZ_JAJMLW010000003.1"/>
</dbReference>
<sequence>MSAFLKAAFCNGQRPEGVLPVRHVPRPELAARMLRSRSVARFIVAPDGFGKTAVAAEYAETVFGFKRIFWVDCRSPCFLRDLDAGVIADAMASIGPTSHLAVFDDLPPLDPARAERFAALADELLAEEVEVVVTCPPSSDAFGALERDRLLLGPADLLLAEEEAALHLAGEGPEALPDELRNPAERVACLRWAEGGQRMLARGIRREELPADLLLALLVTCALGAGSVDDLTAFLPERRCGELARALEEGYPFCGVDTAERRYRAAAIPLAELAQAVSPSLPALAAAAGLDDRDVLAARLADALIARGAHRRAAEAVDALASRQACGTWLADRGWAVTCAGQARAVDRLYGLVSHKSQPRRAALNVAAGWAAAALGDEARAAVLGRRALTAPAAEPDERLGGAALVMRHGEPDDVTRAAALASTLLAHGEEGLSGRAPGVLARVAAALAAPGGEPGAGPAARAERAAAAWGQAAALARPGDGDAACALLLAASWVLAAGREAGAGPAALAPAAEHAAARLEAAAEAGEPLGWAALAAGSALEPLAAAQEGLARLRPSAALVAALREAAAREREERAAYRRALAAADRRSAAWRRAHPDPFREDRRASRGTEPASRPAPPLLRVDLFGGMSVRLGDEPVTDRLRRHRKAKTLLAVLVLRRGGELPLDRLAEALWPGSDARTARKNLTSTWSRLSRALAVDGSCPYLSRDDFGCRLDARLVDSDVARFEALCRRLLFGRAQLDGWEDLYSQVSGPYAEDLLPCEHDSALVDALRLRYRTELSDALVAASERLAEAGEVRGALWFAREALRRDRSREDAYVALMRAQVAAGQRAAALETYFSCRAYLAEELGIDPSPGIVELYRGIIEEEVDV</sequence>
<feature type="domain" description="Bacterial transcriptional activator" evidence="3">
    <location>
        <begin position="721"/>
        <end position="864"/>
    </location>
</feature>
<evidence type="ECO:0000313" key="4">
    <source>
        <dbReference type="EMBL" id="MCI2242579.1"/>
    </source>
</evidence>
<evidence type="ECO:0000256" key="1">
    <source>
        <dbReference type="SAM" id="Coils"/>
    </source>
</evidence>
<organism evidence="4 5">
    <name type="scientific">Adlercreutzia faecimuris</name>
    <dbReference type="NCBI Taxonomy" id="2897341"/>
    <lineage>
        <taxon>Bacteria</taxon>
        <taxon>Bacillati</taxon>
        <taxon>Actinomycetota</taxon>
        <taxon>Coriobacteriia</taxon>
        <taxon>Eggerthellales</taxon>
        <taxon>Eggerthellaceae</taxon>
        <taxon>Adlercreutzia</taxon>
    </lineage>
</organism>
<dbReference type="InterPro" id="IPR011990">
    <property type="entry name" value="TPR-like_helical_dom_sf"/>
</dbReference>
<comment type="caution">
    <text evidence="4">The sequence shown here is derived from an EMBL/GenBank/DDBJ whole genome shotgun (WGS) entry which is preliminary data.</text>
</comment>
<reference evidence="4" key="1">
    <citation type="submission" date="2021-11" db="EMBL/GenBank/DDBJ databases">
        <title>A Novel Adlercreutzia Species, isolated from a Allomyrina dichotoma larva feces.</title>
        <authorList>
            <person name="Suh M.K."/>
        </authorList>
    </citation>
    <scope>NUCLEOTIDE SEQUENCE</scope>
    <source>
        <strain evidence="4">JBNU-10</strain>
    </source>
</reference>
<keyword evidence="5" id="KW-1185">Reference proteome</keyword>
<evidence type="ECO:0000313" key="5">
    <source>
        <dbReference type="Proteomes" id="UP001430755"/>
    </source>
</evidence>
<dbReference type="SUPFAM" id="SSF48452">
    <property type="entry name" value="TPR-like"/>
    <property type="match status" value="1"/>
</dbReference>
<dbReference type="InterPro" id="IPR051677">
    <property type="entry name" value="AfsR-DnrI-RedD_regulator"/>
</dbReference>
<name>A0ABS9WI85_9ACTN</name>
<evidence type="ECO:0000256" key="2">
    <source>
        <dbReference type="SAM" id="MobiDB-lite"/>
    </source>
</evidence>
<evidence type="ECO:0000259" key="3">
    <source>
        <dbReference type="SMART" id="SM01043"/>
    </source>
</evidence>
<dbReference type="PANTHER" id="PTHR35807:SF2">
    <property type="entry name" value="TRANSCRIPTIONAL ACTIVATOR DOMAIN"/>
    <property type="match status" value="1"/>
</dbReference>
<feature type="region of interest" description="Disordered" evidence="2">
    <location>
        <begin position="593"/>
        <end position="619"/>
    </location>
</feature>
<feature type="coiled-coil region" evidence="1">
    <location>
        <begin position="561"/>
        <end position="588"/>
    </location>
</feature>
<dbReference type="Gene3D" id="1.25.40.10">
    <property type="entry name" value="Tetratricopeptide repeat domain"/>
    <property type="match status" value="1"/>
</dbReference>
<dbReference type="InterPro" id="IPR036388">
    <property type="entry name" value="WH-like_DNA-bd_sf"/>
</dbReference>
<accession>A0ABS9WI85</accession>
<dbReference type="InterPro" id="IPR005158">
    <property type="entry name" value="BTAD"/>
</dbReference>
<proteinExistence type="predicted"/>
<dbReference type="Proteomes" id="UP001430755">
    <property type="component" value="Unassembled WGS sequence"/>
</dbReference>
<feature type="compositionally biased region" description="Basic and acidic residues" evidence="2">
    <location>
        <begin position="593"/>
        <end position="608"/>
    </location>
</feature>
<dbReference type="PANTHER" id="PTHR35807">
    <property type="entry name" value="TRANSCRIPTIONAL REGULATOR REDD-RELATED"/>
    <property type="match status" value="1"/>
</dbReference>